<dbReference type="EMBL" id="CM042010">
    <property type="protein sequence ID" value="KAI3780466.1"/>
    <property type="molecule type" value="Genomic_DNA"/>
</dbReference>
<reference evidence="1 2" key="2">
    <citation type="journal article" date="2022" name="Mol. Ecol. Resour.">
        <title>The genomes of chicory, endive, great burdock and yacon provide insights into Asteraceae paleo-polyploidization history and plant inulin production.</title>
        <authorList>
            <person name="Fan W."/>
            <person name="Wang S."/>
            <person name="Wang H."/>
            <person name="Wang A."/>
            <person name="Jiang F."/>
            <person name="Liu H."/>
            <person name="Zhao H."/>
            <person name="Xu D."/>
            <person name="Zhang Y."/>
        </authorList>
    </citation>
    <scope>NUCLEOTIDE SEQUENCE [LARGE SCALE GENOMIC DNA]</scope>
    <source>
        <strain evidence="2">cv. Punajuju</strain>
        <tissue evidence="1">Leaves</tissue>
    </source>
</reference>
<keyword evidence="2" id="KW-1185">Reference proteome</keyword>
<evidence type="ECO:0000313" key="1">
    <source>
        <dbReference type="EMBL" id="KAI3780466.1"/>
    </source>
</evidence>
<protein>
    <submittedName>
        <fullName evidence="1">Uncharacterized protein</fullName>
    </submittedName>
</protein>
<dbReference type="Proteomes" id="UP001055811">
    <property type="component" value="Linkage Group LG02"/>
</dbReference>
<organism evidence="1 2">
    <name type="scientific">Cichorium intybus</name>
    <name type="common">Chicory</name>
    <dbReference type="NCBI Taxonomy" id="13427"/>
    <lineage>
        <taxon>Eukaryota</taxon>
        <taxon>Viridiplantae</taxon>
        <taxon>Streptophyta</taxon>
        <taxon>Embryophyta</taxon>
        <taxon>Tracheophyta</taxon>
        <taxon>Spermatophyta</taxon>
        <taxon>Magnoliopsida</taxon>
        <taxon>eudicotyledons</taxon>
        <taxon>Gunneridae</taxon>
        <taxon>Pentapetalae</taxon>
        <taxon>asterids</taxon>
        <taxon>campanulids</taxon>
        <taxon>Asterales</taxon>
        <taxon>Asteraceae</taxon>
        <taxon>Cichorioideae</taxon>
        <taxon>Cichorieae</taxon>
        <taxon>Cichoriinae</taxon>
        <taxon>Cichorium</taxon>
    </lineage>
</organism>
<name>A0ACB9GBL7_CICIN</name>
<evidence type="ECO:0000313" key="2">
    <source>
        <dbReference type="Proteomes" id="UP001055811"/>
    </source>
</evidence>
<comment type="caution">
    <text evidence="1">The sequence shown here is derived from an EMBL/GenBank/DDBJ whole genome shotgun (WGS) entry which is preliminary data.</text>
</comment>
<sequence length="193" mass="22191">MNKHIDVIRKKYRSHGGEQNNKIEDLKVVPELRKLEKKKEKNENLTVFHFVVYFSCSSMKQKRMNFLDQKDEGNSSTVVQEELWRTVDNTAPIERVDRLVHRFEDMGDNERGQGACNENRLYQGQGVSYKIRALKASRTNRIITDLIKKLQEMGGMENKKIKAYILKTSGNFSQIACSPLSLPISATPSSIVK</sequence>
<reference evidence="2" key="1">
    <citation type="journal article" date="2022" name="Mol. Ecol. Resour.">
        <title>The genomes of chicory, endive, great burdock and yacon provide insights into Asteraceae palaeo-polyploidization history and plant inulin production.</title>
        <authorList>
            <person name="Fan W."/>
            <person name="Wang S."/>
            <person name="Wang H."/>
            <person name="Wang A."/>
            <person name="Jiang F."/>
            <person name="Liu H."/>
            <person name="Zhao H."/>
            <person name="Xu D."/>
            <person name="Zhang Y."/>
        </authorList>
    </citation>
    <scope>NUCLEOTIDE SEQUENCE [LARGE SCALE GENOMIC DNA]</scope>
    <source>
        <strain evidence="2">cv. Punajuju</strain>
    </source>
</reference>
<accession>A0ACB9GBL7</accession>
<gene>
    <name evidence="1" type="ORF">L2E82_10447</name>
</gene>
<proteinExistence type="predicted"/>